<evidence type="ECO:0000256" key="11">
    <source>
        <dbReference type="ARBA" id="ARBA00022842"/>
    </source>
</evidence>
<keyword evidence="12 17" id="KW-0786">Thiamine pyrophosphate</keyword>
<dbReference type="GO" id="GO:0004802">
    <property type="term" value="F:transketolase activity"/>
    <property type="evidence" value="ECO:0007669"/>
    <property type="project" value="UniProtKB-UniRule"/>
</dbReference>
<dbReference type="AlphaFoldDB" id="A0A367Y3H7"/>
<evidence type="ECO:0000256" key="12">
    <source>
        <dbReference type="ARBA" id="ARBA00023052"/>
    </source>
</evidence>
<feature type="binding site" evidence="16">
    <location>
        <position position="482"/>
    </location>
    <ligand>
        <name>substrate</name>
    </ligand>
</feature>
<organism evidence="21 22">
    <name type="scientific">Microbacterium sorbitolivorans</name>
    <dbReference type="NCBI Taxonomy" id="1867410"/>
    <lineage>
        <taxon>Bacteria</taxon>
        <taxon>Bacillati</taxon>
        <taxon>Actinomycetota</taxon>
        <taxon>Actinomycetes</taxon>
        <taxon>Micrococcales</taxon>
        <taxon>Microbacteriaceae</taxon>
        <taxon>Microbacterium</taxon>
    </lineage>
</organism>
<name>A0A367Y3H7_9MICO</name>
<feature type="binding site" evidence="17">
    <location>
        <position position="458"/>
    </location>
    <ligand>
        <name>thiamine diphosphate</name>
        <dbReference type="ChEBI" id="CHEBI:58937"/>
    </ligand>
</feature>
<evidence type="ECO:0000256" key="8">
    <source>
        <dbReference type="ARBA" id="ARBA00022679"/>
    </source>
</evidence>
<feature type="binding site" evidence="16">
    <location>
        <position position="490"/>
    </location>
    <ligand>
        <name>substrate</name>
    </ligand>
</feature>
<dbReference type="CDD" id="cd02012">
    <property type="entry name" value="TPP_TK"/>
    <property type="match status" value="1"/>
</dbReference>
<dbReference type="Pfam" id="PF02779">
    <property type="entry name" value="Transket_pyr"/>
    <property type="match status" value="1"/>
</dbReference>
<evidence type="ECO:0000256" key="2">
    <source>
        <dbReference type="ARBA" id="ARBA00001936"/>
    </source>
</evidence>
<evidence type="ECO:0000256" key="6">
    <source>
        <dbReference type="ARBA" id="ARBA00011738"/>
    </source>
</evidence>
<dbReference type="InterPro" id="IPR033247">
    <property type="entry name" value="Transketolase_fam"/>
</dbReference>
<dbReference type="SUPFAM" id="SSF52518">
    <property type="entry name" value="Thiamin diphosphate-binding fold (THDP-binding)"/>
    <property type="match status" value="2"/>
</dbReference>
<comment type="cofactor">
    <cofactor evidence="18">
        <name>Mg(2+)</name>
        <dbReference type="ChEBI" id="CHEBI:18420"/>
    </cofactor>
    <text evidence="18">Binds 1 Mg(2+) ion per subunit. Can also utilize other divalent metal cations, such as Ca(2+), Mn(2+) and Co(2+).</text>
</comment>
<evidence type="ECO:0000256" key="10">
    <source>
        <dbReference type="ARBA" id="ARBA00022837"/>
    </source>
</evidence>
<evidence type="ECO:0000313" key="21">
    <source>
        <dbReference type="EMBL" id="RCK60100.1"/>
    </source>
</evidence>
<protein>
    <recommendedName>
        <fullName evidence="7 14">Transketolase</fullName>
        <ecNumber evidence="7 14">2.2.1.1</ecNumber>
    </recommendedName>
</protein>
<comment type="cofactor">
    <cofactor evidence="1">
        <name>Ca(2+)</name>
        <dbReference type="ChEBI" id="CHEBI:29108"/>
    </cofactor>
</comment>
<feature type="domain" description="Transketolase-like pyrimidine-binding" evidence="20">
    <location>
        <begin position="370"/>
        <end position="545"/>
    </location>
</feature>
<keyword evidence="10" id="KW-0106">Calcium</keyword>
<evidence type="ECO:0000256" key="14">
    <source>
        <dbReference type="NCBIfam" id="TIGR00232"/>
    </source>
</evidence>
<evidence type="ECO:0000256" key="19">
    <source>
        <dbReference type="PIRSR" id="PIRSR605478-5"/>
    </source>
</evidence>
<feature type="binding site" evidence="17">
    <location>
        <begin position="129"/>
        <end position="131"/>
    </location>
    <ligand>
        <name>thiamine diphosphate</name>
        <dbReference type="ChEBI" id="CHEBI:58937"/>
    </ligand>
</feature>
<feature type="binding site" evidence="18">
    <location>
        <position position="201"/>
    </location>
    <ligand>
        <name>Mg(2+)</name>
        <dbReference type="ChEBI" id="CHEBI:18420"/>
    </ligand>
</feature>
<comment type="catalytic activity">
    <reaction evidence="13">
        <text>D-sedoheptulose 7-phosphate + D-glyceraldehyde 3-phosphate = aldehydo-D-ribose 5-phosphate + D-xylulose 5-phosphate</text>
        <dbReference type="Rhea" id="RHEA:10508"/>
        <dbReference type="ChEBI" id="CHEBI:57483"/>
        <dbReference type="ChEBI" id="CHEBI:57737"/>
        <dbReference type="ChEBI" id="CHEBI:58273"/>
        <dbReference type="ChEBI" id="CHEBI:59776"/>
        <dbReference type="EC" id="2.2.1.1"/>
    </reaction>
</comment>
<dbReference type="SUPFAM" id="SSF52922">
    <property type="entry name" value="TK C-terminal domain-like"/>
    <property type="match status" value="1"/>
</dbReference>
<evidence type="ECO:0000256" key="18">
    <source>
        <dbReference type="PIRSR" id="PIRSR605478-4"/>
    </source>
</evidence>
<comment type="function">
    <text evidence="4">Catalyzes the transfer of a two-carbon ketol group from a ketose donor to an aldose acceptor, via a covalent intermediate with the cofactor thiamine pyrophosphate.</text>
</comment>
<keyword evidence="9 18" id="KW-0479">Metal-binding</keyword>
<dbReference type="InterPro" id="IPR055152">
    <property type="entry name" value="Transketolase-like_C_2"/>
</dbReference>
<sequence length="686" mass="72084">MTTTHAPTDSSTAWGGLIDPLTVTTARLLSADAVEKAASGHPGTAIALAPVATLLFRNHIRHDPRDPEWAGRDRFVLSCGHASILLYTQLHLSGYDVTIDDLKAFRTLGSRTPGHPEYGHTAGVETTTGPLGQGLATAVGTAMAFAHERAEFDEDGVSSPFDRHVWVLASDGDLQEGLSYEAGAIAGRMSLGNLTVVYDDNDIQIEGDTRLTSSENVAQRFEAQGWHVLTVGLAADGDIDVAGLDAALRAERPLDKPRLVILKSQIAFPAPNAVGTAGSHGAPLGGAEVANLRTALGSDLEPFEVPESVHAGIDDVVSRGAELRREWDARVSAWREADPVRADRHAAFLRREVPSGLAAAMPTYEPGASVSTRDASGAAIQAIAAQVPGLWGGSADLAEPNRTAITGGGSFLPESTSLGTLRGRNIHWGVREHGMAAAMNGIALAGGWRVFAGTFLVFSDYQRPSIRLASLMQLPVTYIWSHDSVALGQDGPTHQPIEHLASLRAIPGFTVVRPADANETVAAWAAVLEKEQPVGLVLGRQGVPVLDIPAAEVAEGVRRGAYIVRNTATPDVVLIATGSEVAVALVAADELAAEGIEARVISMPSREWFTAQSAEYRELILPASLSARVVVEAASSFGWHDIAGPAGEIVGIDEFGLSAPADEALAARGITVSHVVVAAKRVSTRD</sequence>
<dbReference type="Pfam" id="PF00456">
    <property type="entry name" value="Transketolase_N"/>
    <property type="match status" value="1"/>
</dbReference>
<dbReference type="InterPro" id="IPR029061">
    <property type="entry name" value="THDP-binding"/>
</dbReference>
<dbReference type="InterPro" id="IPR005478">
    <property type="entry name" value="Transketolase_bac-like"/>
</dbReference>
<keyword evidence="8 21" id="KW-0808">Transferase</keyword>
<evidence type="ECO:0000256" key="4">
    <source>
        <dbReference type="ARBA" id="ARBA00002931"/>
    </source>
</evidence>
<proteinExistence type="inferred from homology"/>
<feature type="site" description="Important for catalytic activity" evidence="19">
    <location>
        <position position="41"/>
    </location>
</feature>
<feature type="binding site" evidence="17">
    <location>
        <position position="172"/>
    </location>
    <ligand>
        <name>thiamine diphosphate</name>
        <dbReference type="ChEBI" id="CHEBI:58937"/>
    </ligand>
</feature>
<dbReference type="FunFam" id="3.40.50.970:FF:000004">
    <property type="entry name" value="Transketolase"/>
    <property type="match status" value="1"/>
</dbReference>
<feature type="binding site" evidence="16">
    <location>
        <position position="540"/>
    </location>
    <ligand>
        <name>substrate</name>
    </ligand>
</feature>
<dbReference type="OrthoDB" id="8732661at2"/>
<dbReference type="EC" id="2.2.1.1" evidence="7 14"/>
<dbReference type="NCBIfam" id="TIGR00232">
    <property type="entry name" value="tktlase_bact"/>
    <property type="match status" value="1"/>
</dbReference>
<dbReference type="PROSITE" id="PS00802">
    <property type="entry name" value="TRANSKETOLASE_2"/>
    <property type="match status" value="1"/>
</dbReference>
<evidence type="ECO:0000256" key="13">
    <source>
        <dbReference type="ARBA" id="ARBA00049473"/>
    </source>
</evidence>
<dbReference type="InterPro" id="IPR005475">
    <property type="entry name" value="Transketolase-like_Pyr-bd"/>
</dbReference>
<feature type="binding site" evidence="16">
    <location>
        <position position="280"/>
    </location>
    <ligand>
        <name>substrate</name>
    </ligand>
</feature>
<evidence type="ECO:0000256" key="7">
    <source>
        <dbReference type="ARBA" id="ARBA00013152"/>
    </source>
</evidence>
<feature type="binding site" evidence="16">
    <location>
        <position position="41"/>
    </location>
    <ligand>
        <name>substrate</name>
    </ligand>
</feature>
<evidence type="ECO:0000256" key="16">
    <source>
        <dbReference type="PIRSR" id="PIRSR605478-2"/>
    </source>
</evidence>
<dbReference type="GO" id="GO:0005829">
    <property type="term" value="C:cytosol"/>
    <property type="evidence" value="ECO:0007669"/>
    <property type="project" value="TreeGrafter"/>
</dbReference>
<reference evidence="21 22" key="1">
    <citation type="submission" date="2018-07" db="EMBL/GenBank/DDBJ databases">
        <title>Microbacterium endoborsara sp. nov., a novel actinobacterium isolated from Borszczowia aralocaspica.</title>
        <authorList>
            <person name="An D."/>
        </authorList>
    </citation>
    <scope>NUCLEOTIDE SEQUENCE [LARGE SCALE GENOMIC DNA]</scope>
    <source>
        <strain evidence="21 22">C1.15228</strain>
    </source>
</reference>
<dbReference type="InterPro" id="IPR009014">
    <property type="entry name" value="Transketo_C/PFOR_II"/>
</dbReference>
<keyword evidence="11 18" id="KW-0460">Magnesium</keyword>
<feature type="binding site" evidence="16">
    <location>
        <position position="373"/>
    </location>
    <ligand>
        <name>substrate</name>
    </ligand>
</feature>
<dbReference type="CDD" id="cd07033">
    <property type="entry name" value="TPP_PYR_DXS_TK_like"/>
    <property type="match status" value="1"/>
</dbReference>
<dbReference type="GO" id="GO:0006098">
    <property type="term" value="P:pentose-phosphate shunt"/>
    <property type="evidence" value="ECO:0007669"/>
    <property type="project" value="TreeGrafter"/>
</dbReference>
<evidence type="ECO:0000256" key="15">
    <source>
        <dbReference type="PIRSR" id="PIRSR605478-1"/>
    </source>
</evidence>
<dbReference type="GO" id="GO:0000287">
    <property type="term" value="F:magnesium ion binding"/>
    <property type="evidence" value="ECO:0007669"/>
    <property type="project" value="UniProtKB-ARBA"/>
</dbReference>
<evidence type="ECO:0000256" key="9">
    <source>
        <dbReference type="ARBA" id="ARBA00022723"/>
    </source>
</evidence>
<dbReference type="Gene3D" id="3.40.50.970">
    <property type="match status" value="2"/>
</dbReference>
<dbReference type="InterPro" id="IPR020826">
    <property type="entry name" value="Transketolase_BS"/>
</dbReference>
<gene>
    <name evidence="21" type="primary">tkt</name>
    <name evidence="21" type="ORF">DTO57_08180</name>
</gene>
<evidence type="ECO:0000259" key="20">
    <source>
        <dbReference type="SMART" id="SM00861"/>
    </source>
</evidence>
<dbReference type="InterPro" id="IPR005474">
    <property type="entry name" value="Transketolase_N"/>
</dbReference>
<feature type="active site" description="Proton donor" evidence="15">
    <location>
        <position position="432"/>
    </location>
</feature>
<dbReference type="SMART" id="SM00861">
    <property type="entry name" value="Transket_pyr"/>
    <property type="match status" value="1"/>
</dbReference>
<comment type="similarity">
    <text evidence="5">Belongs to the transketolase family.</text>
</comment>
<dbReference type="RefSeq" id="WP_114117714.1">
    <property type="nucleotide sequence ID" value="NZ_BMHU01000003.1"/>
</dbReference>
<feature type="binding site" evidence="17">
    <location>
        <position position="280"/>
    </location>
    <ligand>
        <name>thiamine diphosphate</name>
        <dbReference type="ChEBI" id="CHEBI:58937"/>
    </ligand>
</feature>
<feature type="binding site" evidence="17">
    <location>
        <position position="201"/>
    </location>
    <ligand>
        <name>thiamine diphosphate</name>
        <dbReference type="ChEBI" id="CHEBI:58937"/>
    </ligand>
</feature>
<keyword evidence="22" id="KW-1185">Reference proteome</keyword>
<comment type="cofactor">
    <cofactor evidence="17">
        <name>thiamine diphosphate</name>
        <dbReference type="ChEBI" id="CHEBI:58937"/>
    </cofactor>
    <text evidence="17">Binds 1 thiamine pyrophosphate per subunit. During the reaction, the substrate forms a covalent intermediate with the cofactor.</text>
</comment>
<dbReference type="FunFam" id="3.40.50.920:FF:000003">
    <property type="entry name" value="Transketolase"/>
    <property type="match status" value="1"/>
</dbReference>
<feature type="site" description="Important for catalytic activity" evidence="19">
    <location>
        <position position="280"/>
    </location>
</feature>
<accession>A0A367Y3H7</accession>
<feature type="binding site" evidence="16">
    <location>
        <position position="494"/>
    </location>
    <ligand>
        <name>substrate</name>
    </ligand>
</feature>
<evidence type="ECO:0000256" key="3">
    <source>
        <dbReference type="ARBA" id="ARBA00001941"/>
    </source>
</evidence>
<dbReference type="Pfam" id="PF22613">
    <property type="entry name" value="Transketolase_C_1"/>
    <property type="match status" value="1"/>
</dbReference>
<dbReference type="Proteomes" id="UP000253508">
    <property type="component" value="Unassembled WGS sequence"/>
</dbReference>
<evidence type="ECO:0000256" key="1">
    <source>
        <dbReference type="ARBA" id="ARBA00001913"/>
    </source>
</evidence>
<comment type="subunit">
    <text evidence="6">Homodimer.</text>
</comment>
<comment type="caution">
    <text evidence="21">The sequence shown here is derived from an EMBL/GenBank/DDBJ whole genome shotgun (WGS) entry which is preliminary data.</text>
</comment>
<dbReference type="PANTHER" id="PTHR43522:SF2">
    <property type="entry name" value="TRANSKETOLASE 1-RELATED"/>
    <property type="match status" value="1"/>
</dbReference>
<evidence type="ECO:0000313" key="22">
    <source>
        <dbReference type="Proteomes" id="UP000253508"/>
    </source>
</evidence>
<dbReference type="PANTHER" id="PTHR43522">
    <property type="entry name" value="TRANSKETOLASE"/>
    <property type="match status" value="1"/>
</dbReference>
<evidence type="ECO:0000256" key="5">
    <source>
        <dbReference type="ARBA" id="ARBA00007131"/>
    </source>
</evidence>
<dbReference type="Gene3D" id="3.40.50.920">
    <property type="match status" value="1"/>
</dbReference>
<comment type="cofactor">
    <cofactor evidence="3">
        <name>Co(2+)</name>
        <dbReference type="ChEBI" id="CHEBI:48828"/>
    </cofactor>
</comment>
<dbReference type="EMBL" id="QORO01000002">
    <property type="protein sequence ID" value="RCK60100.1"/>
    <property type="molecule type" value="Genomic_DNA"/>
</dbReference>
<feature type="binding site" evidence="18">
    <location>
        <position position="171"/>
    </location>
    <ligand>
        <name>Mg(2+)</name>
        <dbReference type="ChEBI" id="CHEBI:18420"/>
    </ligand>
</feature>
<feature type="binding site" evidence="17">
    <location>
        <position position="81"/>
    </location>
    <ligand>
        <name>thiamine diphosphate</name>
        <dbReference type="ChEBI" id="CHEBI:58937"/>
    </ligand>
</feature>
<comment type="cofactor">
    <cofactor evidence="2">
        <name>Mn(2+)</name>
        <dbReference type="ChEBI" id="CHEBI:29035"/>
    </cofactor>
</comment>
<feature type="binding site" evidence="18">
    <location>
        <position position="203"/>
    </location>
    <ligand>
        <name>Mg(2+)</name>
        <dbReference type="ChEBI" id="CHEBI:18420"/>
    </ligand>
</feature>
<evidence type="ECO:0000256" key="17">
    <source>
        <dbReference type="PIRSR" id="PIRSR605478-3"/>
    </source>
</evidence>
<dbReference type="FunFam" id="3.40.50.970:FF:000045">
    <property type="entry name" value="Transketolase"/>
    <property type="match status" value="1"/>
</dbReference>